<dbReference type="PROSITE" id="PS51996">
    <property type="entry name" value="TR_MART"/>
    <property type="match status" value="1"/>
</dbReference>
<sequence length="676" mass="78533">MNDDASQDNFLLKTNVENKESTTLLWFDPNIGSHEDTERTKQELRSINDFIIFYTDLKQCVTFIQSIKKEKIFLITSGSKAPQFLPLISDLSQVDSVFIFCMNKDKYQHLITEYPKIIGIYVYLNELCLSIRQQINLFNKQLQAFSIFDHHHQQSTKDLSKQSAEFLWFQLFHYIITRLPRNQQAKQQMIDVCRHYYRGNIKEQKLIDEFEQEYRSEDAIRWYSKDSFLYRMINKALRTEDLDQLQTFRFFIGDLSQSLSYEHQKIFSSDETILTVYRGTKLDEEEFEKLKENQGKIITTNGYLSTSRLRQPAINFLMKPTKRVGVISVLFQIQCDIQHIGKSVIYSDIAQFSDYPDEEEVLFDLNAAFRLDSIEKQGSIQVINMSLSNEGEKVTKDYINLTQKEIEEKSVAIVFGRLMCNLGQYDQSQKYFEELLQKPDGENIAWIEFNIGQALDYKGKWEQAKIYYDRAYDRMIKAKPVRMKDAAQVINNVGGIFYRQGNYAKSLDSHQRALKLREEFCPSDHAAIAQSLNYIGLLLVSQGRYDEALDYHQRALRLREKFFPSGHVDVAASLHNIGHTLYHQKNSVEGVGVGMGVGVMIVAKNKSECMPQTQIYNKNRTFPSTIINMNKHYTLAISGKLSVTFVNDESLIQQIDPKVKNLHAVQVAAEMDDRIV</sequence>
<dbReference type="EMBL" id="CAJNOT010002218">
    <property type="protein sequence ID" value="CAF1295663.1"/>
    <property type="molecule type" value="Genomic_DNA"/>
</dbReference>
<dbReference type="SUPFAM" id="SSF48452">
    <property type="entry name" value="TPR-like"/>
    <property type="match status" value="1"/>
</dbReference>
<keyword evidence="2 3" id="KW-0802">TPR repeat</keyword>
<dbReference type="PROSITE" id="PS50293">
    <property type="entry name" value="TPR_REGION"/>
    <property type="match status" value="1"/>
</dbReference>
<dbReference type="GO" id="GO:0005576">
    <property type="term" value="C:extracellular region"/>
    <property type="evidence" value="ECO:0007669"/>
    <property type="project" value="InterPro"/>
</dbReference>
<evidence type="ECO:0000256" key="1">
    <source>
        <dbReference type="ARBA" id="ARBA00022737"/>
    </source>
</evidence>
<dbReference type="Gene3D" id="3.90.176.10">
    <property type="entry name" value="Toxin ADP-ribosyltransferase, Chain A, domain 1"/>
    <property type="match status" value="1"/>
</dbReference>
<feature type="repeat" description="TPR" evidence="3">
    <location>
        <begin position="487"/>
        <end position="520"/>
    </location>
</feature>
<proteinExistence type="predicted"/>
<comment type="caution">
    <text evidence="5">The sequence shown here is derived from an EMBL/GenBank/DDBJ whole genome shotgun (WGS) entry which is preliminary data.</text>
</comment>
<evidence type="ECO:0000313" key="6">
    <source>
        <dbReference type="Proteomes" id="UP000663864"/>
    </source>
</evidence>
<feature type="domain" description="ADP ribosyltransferase" evidence="4">
    <location>
        <begin position="218"/>
        <end position="377"/>
    </location>
</feature>
<dbReference type="Pfam" id="PF03496">
    <property type="entry name" value="ADPrib_exo_Tox"/>
    <property type="match status" value="1"/>
</dbReference>
<dbReference type="Proteomes" id="UP000663864">
    <property type="component" value="Unassembled WGS sequence"/>
</dbReference>
<dbReference type="InterPro" id="IPR011990">
    <property type="entry name" value="TPR-like_helical_dom_sf"/>
</dbReference>
<dbReference type="SMART" id="SM00028">
    <property type="entry name" value="TPR"/>
    <property type="match status" value="3"/>
</dbReference>
<dbReference type="Gene3D" id="1.25.40.10">
    <property type="entry name" value="Tetratricopeptide repeat domain"/>
    <property type="match status" value="2"/>
</dbReference>
<dbReference type="InterPro" id="IPR019734">
    <property type="entry name" value="TPR_rpt"/>
</dbReference>
<dbReference type="SUPFAM" id="SSF56399">
    <property type="entry name" value="ADP-ribosylation"/>
    <property type="match status" value="1"/>
</dbReference>
<protein>
    <recommendedName>
        <fullName evidence="4">ADP ribosyltransferase domain-containing protein</fullName>
    </recommendedName>
</protein>
<dbReference type="PANTHER" id="PTHR45641">
    <property type="entry name" value="TETRATRICOPEPTIDE REPEAT PROTEIN (AFU_ORTHOLOGUE AFUA_6G03870)"/>
    <property type="match status" value="1"/>
</dbReference>
<keyword evidence="1" id="KW-0677">Repeat</keyword>
<evidence type="ECO:0000259" key="4">
    <source>
        <dbReference type="Pfam" id="PF03496"/>
    </source>
</evidence>
<dbReference type="PROSITE" id="PS50005">
    <property type="entry name" value="TPR"/>
    <property type="match status" value="2"/>
</dbReference>
<reference evidence="5" key="1">
    <citation type="submission" date="2021-02" db="EMBL/GenBank/DDBJ databases">
        <authorList>
            <person name="Nowell W R."/>
        </authorList>
    </citation>
    <scope>NUCLEOTIDE SEQUENCE</scope>
</reference>
<dbReference type="Pfam" id="PF13424">
    <property type="entry name" value="TPR_12"/>
    <property type="match status" value="1"/>
</dbReference>
<evidence type="ECO:0000256" key="3">
    <source>
        <dbReference type="PROSITE-ProRule" id="PRU00339"/>
    </source>
</evidence>
<accession>A0A815DBC4</accession>
<dbReference type="PANTHER" id="PTHR45641:SF19">
    <property type="entry name" value="NEPHROCYSTIN-3"/>
    <property type="match status" value="1"/>
</dbReference>
<name>A0A815DBC4_9BILA</name>
<dbReference type="AlphaFoldDB" id="A0A815DBC4"/>
<evidence type="ECO:0000313" key="5">
    <source>
        <dbReference type="EMBL" id="CAF1295663.1"/>
    </source>
</evidence>
<organism evidence="5 6">
    <name type="scientific">Rotaria sordida</name>
    <dbReference type="NCBI Taxonomy" id="392033"/>
    <lineage>
        <taxon>Eukaryota</taxon>
        <taxon>Metazoa</taxon>
        <taxon>Spiralia</taxon>
        <taxon>Gnathifera</taxon>
        <taxon>Rotifera</taxon>
        <taxon>Eurotatoria</taxon>
        <taxon>Bdelloidea</taxon>
        <taxon>Philodinida</taxon>
        <taxon>Philodinidae</taxon>
        <taxon>Rotaria</taxon>
    </lineage>
</organism>
<dbReference type="InterPro" id="IPR003540">
    <property type="entry name" value="ADP-ribosyltransferase"/>
</dbReference>
<gene>
    <name evidence="5" type="ORF">ZHD862_LOCUS27689</name>
</gene>
<feature type="repeat" description="TPR" evidence="3">
    <location>
        <begin position="529"/>
        <end position="562"/>
    </location>
</feature>
<evidence type="ECO:0000256" key="2">
    <source>
        <dbReference type="ARBA" id="ARBA00022803"/>
    </source>
</evidence>